<dbReference type="GO" id="GO:0006887">
    <property type="term" value="P:exocytosis"/>
    <property type="evidence" value="ECO:0007669"/>
    <property type="project" value="InterPro"/>
</dbReference>
<evidence type="ECO:0000256" key="4">
    <source>
        <dbReference type="SAM" id="MobiDB-lite"/>
    </source>
</evidence>
<evidence type="ECO:0000313" key="6">
    <source>
        <dbReference type="Proteomes" id="UP000694398"/>
    </source>
</evidence>
<evidence type="ECO:0000256" key="3">
    <source>
        <dbReference type="ARBA" id="ARBA00070215"/>
    </source>
</evidence>
<sequence length="784" mass="86676">MWSLSPALLWLRVELGPRTHSAAPRSSSAGGRAWADRVRSPAAEMLSPQKVTPGPEPQSPRESGGPAAPAWGTQRSISVVENKDHHVGTIRGILHRARSWASPQGPTRATKEDPGRRHRASRRSLLLSLRRMVDQSPAAGQSQVTAVQEEPSVVSSGDAKQQAALQVGPEELQPEAEGKSVADLITEWQVMAAFKQLRGLETRLVAEKTSNPVEDPTDYVRRVMDVSLHYDRLANEMGAIVRETLAPEGVPAAMLTELARVVRAEEEAHPAPPAGGDILLTPRHWRRQWEDAVRRSARERVCLAGAGATPGATEGEPGLAQILSELGGVVRGDLQKVHREVRPAYEVAGLPAWETYLRAFHAAVGQRLQELARDARGCEQLYLLLDWVANVYGSPDFLDARDLALPEEPLPPLLAPDVWAQLESDYTRFLESKIAGYFDRILQLEQSGWAASGGPEELQGRYRAPLSTDIHMLVAEHVKASSAISAELEATTLRICAREIRLFVPRFEKALLESGAASEPRLGAYINACEELRTSLLARFPGMLEELEKPLLAAVHSFQKHLLQGLQRDVQPLFRSVFIKNWLTQDTLGPLMDKVKAFAYHLTLVAPPVAQETLQEVHRFVVREYLAQVLRPSVRFRGEERVRGAQRMSEDAQAISEAFRDLGSESTWLNQAIPCVAEILGETYKDDIRRHLETLIRSYPDIRRKHVLAILALRRLGHRRNRHLLQHSQGLLGGGNGAAGAEATHKRVLFEEILVPVSMDVLSTCIYCSPNREGLPAPSVRPAP</sequence>
<proteinExistence type="inferred from homology"/>
<dbReference type="FunFam" id="1.10.357.70:FF:000006">
    <property type="entry name" value="Exocyst complex component 3 like 4"/>
    <property type="match status" value="1"/>
</dbReference>
<dbReference type="AlphaFoldDB" id="A0A8C2V358"/>
<dbReference type="InterPro" id="IPR010326">
    <property type="entry name" value="EXOC3/Sec6"/>
</dbReference>
<dbReference type="PANTHER" id="PTHR21292">
    <property type="entry name" value="EXOCYST COMPLEX COMPONENT SEC6-RELATED"/>
    <property type="match status" value="1"/>
</dbReference>
<dbReference type="GO" id="GO:0000149">
    <property type="term" value="F:SNARE binding"/>
    <property type="evidence" value="ECO:0007669"/>
    <property type="project" value="TreeGrafter"/>
</dbReference>
<reference evidence="5" key="2">
    <citation type="submission" date="2025-09" db="UniProtKB">
        <authorList>
            <consortium name="Ensembl"/>
        </authorList>
    </citation>
    <scope>IDENTIFICATION</scope>
</reference>
<feature type="region of interest" description="Disordered" evidence="4">
    <location>
        <begin position="134"/>
        <end position="176"/>
    </location>
</feature>
<dbReference type="Gene3D" id="1.10.357.70">
    <property type="entry name" value="Exocyst complex component Sec6, C-terminal domain"/>
    <property type="match status" value="1"/>
</dbReference>
<feature type="region of interest" description="Disordered" evidence="4">
    <location>
        <begin position="43"/>
        <end position="71"/>
    </location>
</feature>
<dbReference type="Proteomes" id="UP000694398">
    <property type="component" value="Unassembled WGS sequence"/>
</dbReference>
<accession>A0A8C2V358</accession>
<evidence type="ECO:0000313" key="5">
    <source>
        <dbReference type="Ensembl" id="ENSCLAP00000008093.1"/>
    </source>
</evidence>
<keyword evidence="6" id="KW-1185">Reference proteome</keyword>
<organism evidence="5 6">
    <name type="scientific">Chinchilla lanigera</name>
    <name type="common">Long-tailed chinchilla</name>
    <name type="synonym">Chinchilla villidera</name>
    <dbReference type="NCBI Taxonomy" id="34839"/>
    <lineage>
        <taxon>Eukaryota</taxon>
        <taxon>Metazoa</taxon>
        <taxon>Chordata</taxon>
        <taxon>Craniata</taxon>
        <taxon>Vertebrata</taxon>
        <taxon>Euteleostomi</taxon>
        <taxon>Mammalia</taxon>
        <taxon>Eutheria</taxon>
        <taxon>Euarchontoglires</taxon>
        <taxon>Glires</taxon>
        <taxon>Rodentia</taxon>
        <taxon>Hystricomorpha</taxon>
        <taxon>Chinchillidae</taxon>
        <taxon>Chinchilla</taxon>
    </lineage>
</organism>
<keyword evidence="2" id="KW-0597">Phosphoprotein</keyword>
<dbReference type="Pfam" id="PF06046">
    <property type="entry name" value="Sec6"/>
    <property type="match status" value="1"/>
</dbReference>
<evidence type="ECO:0000256" key="2">
    <source>
        <dbReference type="ARBA" id="ARBA00022553"/>
    </source>
</evidence>
<dbReference type="Ensembl" id="ENSCLAT00000008217.1">
    <property type="protein sequence ID" value="ENSCLAP00000008093.1"/>
    <property type="gene ID" value="ENSCLAG00000005670.1"/>
</dbReference>
<dbReference type="GO" id="GO:0051601">
    <property type="term" value="P:exocyst localization"/>
    <property type="evidence" value="ECO:0007669"/>
    <property type="project" value="TreeGrafter"/>
</dbReference>
<dbReference type="GO" id="GO:0000145">
    <property type="term" value="C:exocyst"/>
    <property type="evidence" value="ECO:0007669"/>
    <property type="project" value="InterPro"/>
</dbReference>
<dbReference type="InterPro" id="IPR042532">
    <property type="entry name" value="EXOC3/Sec6_C"/>
</dbReference>
<feature type="region of interest" description="Disordered" evidence="4">
    <location>
        <begin position="98"/>
        <end position="120"/>
    </location>
</feature>
<dbReference type="GeneTree" id="ENSGT01030000234613"/>
<name>A0A8C2V358_CHILA</name>
<comment type="similarity">
    <text evidence="1">Belongs to the SEC6 family.</text>
</comment>
<reference evidence="5" key="1">
    <citation type="submission" date="2025-08" db="UniProtKB">
        <authorList>
            <consortium name="Ensembl"/>
        </authorList>
    </citation>
    <scope>IDENTIFICATION</scope>
</reference>
<evidence type="ECO:0000256" key="1">
    <source>
        <dbReference type="ARBA" id="ARBA00009447"/>
    </source>
</evidence>
<gene>
    <name evidence="5" type="primary">EXOC3L4</name>
</gene>
<dbReference type="PANTHER" id="PTHR21292:SF14">
    <property type="entry name" value="EXOCYST COMPLEX COMPONENT 3-LIKE PROTEIN 4"/>
    <property type="match status" value="1"/>
</dbReference>
<protein>
    <recommendedName>
        <fullName evidence="3">Exocyst complex component 3-like protein 4</fullName>
    </recommendedName>
</protein>